<feature type="domain" description="Glycosyltransferase subfamily 4-like N-terminal" evidence="4">
    <location>
        <begin position="22"/>
        <end position="171"/>
    </location>
</feature>
<evidence type="ECO:0000313" key="6">
    <source>
        <dbReference type="Proteomes" id="UP001057702"/>
    </source>
</evidence>
<dbReference type="SUPFAM" id="SSF53756">
    <property type="entry name" value="UDP-Glycosyltransferase/glycogen phosphorylase"/>
    <property type="match status" value="1"/>
</dbReference>
<name>A0ABT1Q8E7_9ACTN</name>
<dbReference type="RefSeq" id="WP_255924152.1">
    <property type="nucleotide sequence ID" value="NZ_JANFNG010000050.1"/>
</dbReference>
<dbReference type="InterPro" id="IPR050194">
    <property type="entry name" value="Glycosyltransferase_grp1"/>
</dbReference>
<dbReference type="InterPro" id="IPR001296">
    <property type="entry name" value="Glyco_trans_1"/>
</dbReference>
<keyword evidence="2" id="KW-0808">Transferase</keyword>
<evidence type="ECO:0000259" key="3">
    <source>
        <dbReference type="Pfam" id="PF00534"/>
    </source>
</evidence>
<dbReference type="Pfam" id="PF00534">
    <property type="entry name" value="Glycos_transf_1"/>
    <property type="match status" value="1"/>
</dbReference>
<accession>A0ABT1Q8E7</accession>
<dbReference type="Pfam" id="PF13579">
    <property type="entry name" value="Glyco_trans_4_4"/>
    <property type="match status" value="1"/>
</dbReference>
<evidence type="ECO:0000256" key="1">
    <source>
        <dbReference type="ARBA" id="ARBA00022676"/>
    </source>
</evidence>
<proteinExistence type="predicted"/>
<dbReference type="PANTHER" id="PTHR45947">
    <property type="entry name" value="SULFOQUINOVOSYL TRANSFERASE SQD2"/>
    <property type="match status" value="1"/>
</dbReference>
<reference evidence="5" key="1">
    <citation type="submission" date="2022-06" db="EMBL/GenBank/DDBJ databases">
        <title>Draft genome sequence of Streptomyces sp. RB6PN25 isolated from peat swamp forest in Thailand.</title>
        <authorList>
            <person name="Duangmal K."/>
            <person name="Klaysubun C."/>
        </authorList>
    </citation>
    <scope>NUCLEOTIDE SEQUENCE</scope>
    <source>
        <strain evidence="5">RB6PN25</strain>
    </source>
</reference>
<protein>
    <submittedName>
        <fullName evidence="5">Glycosyltransferase family 4 protein</fullName>
    </submittedName>
</protein>
<dbReference type="PANTHER" id="PTHR45947:SF3">
    <property type="entry name" value="SULFOQUINOVOSYL TRANSFERASE SQD2"/>
    <property type="match status" value="1"/>
</dbReference>
<keyword evidence="6" id="KW-1185">Reference proteome</keyword>
<dbReference type="Proteomes" id="UP001057702">
    <property type="component" value="Unassembled WGS sequence"/>
</dbReference>
<evidence type="ECO:0000313" key="5">
    <source>
        <dbReference type="EMBL" id="MCQ4085057.1"/>
    </source>
</evidence>
<dbReference type="Gene3D" id="3.40.50.2000">
    <property type="entry name" value="Glycogen Phosphorylase B"/>
    <property type="match status" value="2"/>
</dbReference>
<gene>
    <name evidence="5" type="ORF">NGB36_31970</name>
</gene>
<keyword evidence="1" id="KW-0328">Glycosyltransferase</keyword>
<dbReference type="CDD" id="cd03801">
    <property type="entry name" value="GT4_PimA-like"/>
    <property type="match status" value="1"/>
</dbReference>
<feature type="domain" description="Glycosyl transferase family 1" evidence="3">
    <location>
        <begin position="193"/>
        <end position="351"/>
    </location>
</feature>
<evidence type="ECO:0000256" key="2">
    <source>
        <dbReference type="ARBA" id="ARBA00022679"/>
    </source>
</evidence>
<evidence type="ECO:0000259" key="4">
    <source>
        <dbReference type="Pfam" id="PF13579"/>
    </source>
</evidence>
<comment type="caution">
    <text evidence="5">The sequence shown here is derived from an EMBL/GenBank/DDBJ whole genome shotgun (WGS) entry which is preliminary data.</text>
</comment>
<dbReference type="InterPro" id="IPR028098">
    <property type="entry name" value="Glyco_trans_4-like_N"/>
</dbReference>
<organism evidence="5 6">
    <name type="scientific">Streptomyces humicola</name>
    <dbReference type="NCBI Taxonomy" id="2953240"/>
    <lineage>
        <taxon>Bacteria</taxon>
        <taxon>Bacillati</taxon>
        <taxon>Actinomycetota</taxon>
        <taxon>Actinomycetes</taxon>
        <taxon>Kitasatosporales</taxon>
        <taxon>Streptomycetaceae</taxon>
        <taxon>Streptomyces</taxon>
    </lineage>
</organism>
<dbReference type="EMBL" id="JANFNG010000050">
    <property type="protein sequence ID" value="MCQ4085057.1"/>
    <property type="molecule type" value="Genomic_DNA"/>
</dbReference>
<sequence length="379" mass="39426">MSSIQTPVPGPLRAVQVLGATAAAHVCSLAGGLAARGVEVTVCGPAEVMDAYGMCGTGARFAPVETAAPPGPRTDAMAVAALRSACAGADVVHAHGLRAGLLTSLALPRMRRPALVVTWHGGKQSGGARSAMTRLLERRVARTATVVLGASSDLVDRVRALGARDVRLAPLSFPAPRTEADRPAEDTERMHRKIREELGAADRPLIVAVGRLEPDQGHGLLLDAALRWRALDPQPLVAVAGEGRRRQALQRRIDAEELPVRLLGRRDDLADLLTAADLVVLAGRGGAHPLIAQEALYAGAPLVATASGGLPELVGEAAVLVPDKDADALAGAVASLIADPGRRERLSAAGRVQAASWPTEDDMVAQVLSVYDELASRRP</sequence>